<dbReference type="InterPro" id="IPR036116">
    <property type="entry name" value="FN3_sf"/>
</dbReference>
<keyword evidence="4" id="KW-1185">Reference proteome</keyword>
<dbReference type="PRINTS" id="PR00014">
    <property type="entry name" value="FNTYPEIII"/>
</dbReference>
<feature type="domain" description="Fibronectin type-III" evidence="3">
    <location>
        <begin position="16"/>
        <end position="111"/>
    </location>
</feature>
<evidence type="ECO:0000256" key="2">
    <source>
        <dbReference type="SAM" id="MobiDB-lite"/>
    </source>
</evidence>
<dbReference type="InterPro" id="IPR003961">
    <property type="entry name" value="FN3_dom"/>
</dbReference>
<evidence type="ECO:0000313" key="4">
    <source>
        <dbReference type="Proteomes" id="UP001652622"/>
    </source>
</evidence>
<dbReference type="PROSITE" id="PS50853">
    <property type="entry name" value="FN3"/>
    <property type="match status" value="1"/>
</dbReference>
<dbReference type="Proteomes" id="UP001652622">
    <property type="component" value="Unplaced"/>
</dbReference>
<evidence type="ECO:0000313" key="5">
    <source>
        <dbReference type="RefSeq" id="XP_060547653.1"/>
    </source>
</evidence>
<accession>A0ABM3ZH38</accession>
<dbReference type="InterPro" id="IPR013783">
    <property type="entry name" value="Ig-like_fold"/>
</dbReference>
<proteinExistence type="predicted"/>
<dbReference type="GeneID" id="132711844"/>
<dbReference type="SUPFAM" id="SSF49265">
    <property type="entry name" value="Fibronectin type III"/>
    <property type="match status" value="1"/>
</dbReference>
<dbReference type="SMART" id="SM00060">
    <property type="entry name" value="FN3"/>
    <property type="match status" value="1"/>
</dbReference>
<reference evidence="5" key="1">
    <citation type="submission" date="2025-08" db="UniProtKB">
        <authorList>
            <consortium name="RefSeq"/>
        </authorList>
    </citation>
    <scope>IDENTIFICATION</scope>
    <source>
        <tissue evidence="5">Blood</tissue>
    </source>
</reference>
<organism evidence="4 5">
    <name type="scientific">Pantherophis guttatus</name>
    <name type="common">Corn snake</name>
    <name type="synonym">Elaphe guttata</name>
    <dbReference type="NCBI Taxonomy" id="94885"/>
    <lineage>
        <taxon>Eukaryota</taxon>
        <taxon>Metazoa</taxon>
        <taxon>Chordata</taxon>
        <taxon>Craniata</taxon>
        <taxon>Vertebrata</taxon>
        <taxon>Euteleostomi</taxon>
        <taxon>Lepidosauria</taxon>
        <taxon>Squamata</taxon>
        <taxon>Bifurcata</taxon>
        <taxon>Unidentata</taxon>
        <taxon>Episquamata</taxon>
        <taxon>Toxicofera</taxon>
        <taxon>Serpentes</taxon>
        <taxon>Colubroidea</taxon>
        <taxon>Colubridae</taxon>
        <taxon>Colubrinae</taxon>
        <taxon>Pantherophis</taxon>
    </lineage>
</organism>
<dbReference type="InterPro" id="IPR050964">
    <property type="entry name" value="Striated_Muscle_Regulatory"/>
</dbReference>
<dbReference type="Pfam" id="PF00041">
    <property type="entry name" value="fn3"/>
    <property type="match status" value="1"/>
</dbReference>
<sequence length="143" mass="16277">MGCVFFGPWQKEKPGPAHNVLVKEVWGFNALVEWEPPKDDGNSEITGYSIQKADKKTMEWFTVYEHNHFTRCTVSDLIMGNEYYFRVYSENICGLSEQPGVSKNTANIPKTAQDNLDEEQSGSQWGPQISAEKQPRSVDPQYP</sequence>
<dbReference type="CDD" id="cd00063">
    <property type="entry name" value="FN3"/>
    <property type="match status" value="1"/>
</dbReference>
<dbReference type="PANTHER" id="PTHR13817">
    <property type="entry name" value="TITIN"/>
    <property type="match status" value="1"/>
</dbReference>
<protein>
    <submittedName>
        <fullName evidence="5">Myosin-binding protein C, fast-type-like isoform X1</fullName>
    </submittedName>
</protein>
<dbReference type="Gene3D" id="2.60.40.10">
    <property type="entry name" value="Immunoglobulins"/>
    <property type="match status" value="1"/>
</dbReference>
<dbReference type="RefSeq" id="XP_060547653.1">
    <property type="nucleotide sequence ID" value="XM_060691670.1"/>
</dbReference>
<evidence type="ECO:0000259" key="3">
    <source>
        <dbReference type="PROSITE" id="PS50853"/>
    </source>
</evidence>
<evidence type="ECO:0000256" key="1">
    <source>
        <dbReference type="ARBA" id="ARBA00022737"/>
    </source>
</evidence>
<dbReference type="PANTHER" id="PTHR13817:SF17">
    <property type="entry name" value="MYOSIN-BINDING PROTEIN C, FAST-TYPE"/>
    <property type="match status" value="1"/>
</dbReference>
<name>A0ABM3ZH38_PANGU</name>
<keyword evidence="1" id="KW-0677">Repeat</keyword>
<feature type="region of interest" description="Disordered" evidence="2">
    <location>
        <begin position="98"/>
        <end position="143"/>
    </location>
</feature>
<feature type="compositionally biased region" description="Polar residues" evidence="2">
    <location>
        <begin position="99"/>
        <end position="114"/>
    </location>
</feature>
<gene>
    <name evidence="5" type="primary">LOC132711844</name>
</gene>